<dbReference type="RefSeq" id="WP_085196491.1">
    <property type="nucleotide sequence ID" value="NZ_AP022314.1"/>
</dbReference>
<gene>
    <name evidence="1" type="ORF">MYXE_13040</name>
</gene>
<dbReference type="KEGG" id="mxe:MYXE_13040"/>
<evidence type="ECO:0008006" key="3">
    <source>
        <dbReference type="Google" id="ProtNLM"/>
    </source>
</evidence>
<reference evidence="1 2" key="1">
    <citation type="submission" date="2019-12" db="EMBL/GenBank/DDBJ databases">
        <title>Complete genome sequence of Mycolicibacterium xenopi str. JCM15661T.</title>
        <authorList>
            <person name="Yoshida M."/>
            <person name="Fukano H."/>
            <person name="Asakura T."/>
            <person name="Hoshino Y."/>
        </authorList>
    </citation>
    <scope>NUCLEOTIDE SEQUENCE [LARGE SCALE GENOMIC DNA]</scope>
    <source>
        <strain evidence="1 2">JCM 15661T</strain>
    </source>
</reference>
<proteinExistence type="predicted"/>
<dbReference type="AlphaFoldDB" id="A0AAD1GZ82"/>
<protein>
    <recommendedName>
        <fullName evidence="3">DUF4243 domain-containing protein</fullName>
    </recommendedName>
</protein>
<dbReference type="EMBL" id="AP022314">
    <property type="protein sequence ID" value="BBU21515.1"/>
    <property type="molecule type" value="Genomic_DNA"/>
</dbReference>
<sequence length="315" mass="34766">MGSRDYTDAVNSALDRLRATGFYLDHFFANHGPMAAEALAKLGFCEEVDGWVENNIQHRNYPPLPTPTEPITNWQAALGDRERGGDWVELFRRELAEAPWREVLQDWWPRLLPGCMGSLTHGLIRTAHAVRSVREAARPSKLQIDELARALGFWATSFQPLQNEPGGDGDLDDAAVDRALSELTAEYAGHYTATMPSFPVPLIHTITAPAAMRLLLADVPAELHAASLRTITEVNREVFSAFGGQRLARKPVELDTDHTFSDLAGEALELGDEHAIKLCEAAMRENALRQDPRYLGAASAAIDLIRRRLGPQGVT</sequence>
<organism evidence="1 2">
    <name type="scientific">Mycobacterium xenopi</name>
    <dbReference type="NCBI Taxonomy" id="1789"/>
    <lineage>
        <taxon>Bacteria</taxon>
        <taxon>Bacillati</taxon>
        <taxon>Actinomycetota</taxon>
        <taxon>Actinomycetes</taxon>
        <taxon>Mycobacteriales</taxon>
        <taxon>Mycobacteriaceae</taxon>
        <taxon>Mycobacterium</taxon>
    </lineage>
</organism>
<dbReference type="Proteomes" id="UP000464624">
    <property type="component" value="Chromosome"/>
</dbReference>
<accession>A0AAD1GZ82</accession>
<evidence type="ECO:0000313" key="2">
    <source>
        <dbReference type="Proteomes" id="UP000464624"/>
    </source>
</evidence>
<name>A0AAD1GZ82_MYCXE</name>
<evidence type="ECO:0000313" key="1">
    <source>
        <dbReference type="EMBL" id="BBU21515.1"/>
    </source>
</evidence>